<name>A0A132N043_9ACTN</name>
<dbReference type="InterPro" id="IPR050259">
    <property type="entry name" value="SDR"/>
</dbReference>
<dbReference type="PATRIC" id="fig|1469144.8.peg.2699"/>
<dbReference type="InterPro" id="IPR002347">
    <property type="entry name" value="SDR_fam"/>
</dbReference>
<proteinExistence type="inferred from homology"/>
<dbReference type="GO" id="GO:0032787">
    <property type="term" value="P:monocarboxylic acid metabolic process"/>
    <property type="evidence" value="ECO:0007669"/>
    <property type="project" value="UniProtKB-ARBA"/>
</dbReference>
<dbReference type="InterPro" id="IPR036291">
    <property type="entry name" value="NAD(P)-bd_dom_sf"/>
</dbReference>
<dbReference type="SUPFAM" id="SSF51735">
    <property type="entry name" value="NAD(P)-binding Rossmann-fold domains"/>
    <property type="match status" value="1"/>
</dbReference>
<dbReference type="EMBL" id="JYIK01000712">
    <property type="protein sequence ID" value="KWX09819.1"/>
    <property type="molecule type" value="Genomic_DNA"/>
</dbReference>
<dbReference type="AlphaFoldDB" id="A0A132N043"/>
<gene>
    <name evidence="3" type="ORF">TH66_10940</name>
    <name evidence="4" type="ORF">TR74_07315</name>
</gene>
<dbReference type="Proteomes" id="UP000070659">
    <property type="component" value="Unassembled WGS sequence"/>
</dbReference>
<organism evidence="3 6">
    <name type="scientific">Carbonactinospora thermoautotrophica</name>
    <dbReference type="NCBI Taxonomy" id="1469144"/>
    <lineage>
        <taxon>Bacteria</taxon>
        <taxon>Bacillati</taxon>
        <taxon>Actinomycetota</taxon>
        <taxon>Actinomycetes</taxon>
        <taxon>Kitasatosporales</taxon>
        <taxon>Carbonactinosporaceae</taxon>
        <taxon>Carbonactinospora</taxon>
    </lineage>
</organism>
<comment type="similarity">
    <text evidence="1">Belongs to the short-chain dehydrogenases/reductases (SDR) family.</text>
</comment>
<dbReference type="PRINTS" id="PR00081">
    <property type="entry name" value="GDHRDH"/>
</dbReference>
<evidence type="ECO:0000313" key="5">
    <source>
        <dbReference type="Proteomes" id="UP000070598"/>
    </source>
</evidence>
<evidence type="ECO:0000313" key="3">
    <source>
        <dbReference type="EMBL" id="KWX03427.1"/>
    </source>
</evidence>
<keyword evidence="2" id="KW-0560">Oxidoreductase</keyword>
<dbReference type="GO" id="GO:0016491">
    <property type="term" value="F:oxidoreductase activity"/>
    <property type="evidence" value="ECO:0007669"/>
    <property type="project" value="UniProtKB-KW"/>
</dbReference>
<dbReference type="Proteomes" id="UP000070598">
    <property type="component" value="Unassembled WGS sequence"/>
</dbReference>
<dbReference type="FunFam" id="3.40.50.720:FF:000173">
    <property type="entry name" value="3-oxoacyl-[acyl-carrier protein] reductase"/>
    <property type="match status" value="1"/>
</dbReference>
<accession>A0A132N043</accession>
<protein>
    <submittedName>
        <fullName evidence="3">Uncharacterized protein</fullName>
    </submittedName>
</protein>
<dbReference type="PANTHER" id="PTHR42879:SF2">
    <property type="entry name" value="3-OXOACYL-[ACYL-CARRIER-PROTEIN] REDUCTASE FABG"/>
    <property type="match status" value="1"/>
</dbReference>
<reference evidence="5" key="2">
    <citation type="submission" date="2015-02" db="EMBL/GenBank/DDBJ databases">
        <title>Physiological reanalysis, assessment of diazotrophy, and genome sequences of multiple isolates of Streptomyces thermoautotrophicus.</title>
        <authorList>
            <person name="MacKellar D.C."/>
            <person name="Lieber L."/>
            <person name="Norman J."/>
            <person name="Bolger A."/>
            <person name="Tobin C."/>
            <person name="Murray J.W."/>
            <person name="Friesen M."/>
            <person name="Prell J."/>
        </authorList>
    </citation>
    <scope>NUCLEOTIDE SEQUENCE [LARGE SCALE GENOMIC DNA]</scope>
    <source>
        <strain evidence="5">UBT1</strain>
    </source>
</reference>
<reference evidence="3 6" key="1">
    <citation type="submission" date="2015-02" db="EMBL/GenBank/DDBJ databases">
        <title>Physiological reanalysis, assessment of diazotrophy, and genome sequences of multiple isolates of Streptomyces thermoautotrophicus.</title>
        <authorList>
            <person name="MacKellar D.C."/>
            <person name="Lieber L."/>
            <person name="Norman J."/>
            <person name="Bolger A."/>
            <person name="Tobin C."/>
            <person name="Murray J.W."/>
            <person name="Prell J."/>
        </authorList>
    </citation>
    <scope>NUCLEOTIDE SEQUENCE [LARGE SCALE GENOMIC DNA]</scope>
    <source>
        <strain evidence="3 6">UBT1</strain>
    </source>
</reference>
<sequence length="254" mass="26853">MDLGLTGKRVLVTGGTRGIGRATTLAFAAEGARVALTYHSSAAEATTLAKELGGPERALAVPYDLTDLASVEAAVRTVEAEWGGVDVLVANAVRWGTRPPDQLPPFQDMPLEEWLPVLRRGNLEGHIRTVQLVLGGMRERGWDRIALISSNLARDGMPGSEFYGAAKAGLLGFARGLAWDASPDGVLVNVVAPGLTLTERARTALPRTVLDREAGFTPSRRLSTPDDLAHTIVFLCSAANGNITGEYISVAGGR</sequence>
<dbReference type="PANTHER" id="PTHR42879">
    <property type="entry name" value="3-OXOACYL-(ACYL-CARRIER-PROTEIN) REDUCTASE"/>
    <property type="match status" value="1"/>
</dbReference>
<dbReference type="CDD" id="cd05233">
    <property type="entry name" value="SDR_c"/>
    <property type="match status" value="1"/>
</dbReference>
<comment type="caution">
    <text evidence="3">The sequence shown here is derived from an EMBL/GenBank/DDBJ whole genome shotgun (WGS) entry which is preliminary data.</text>
</comment>
<dbReference type="RefSeq" id="WP_067069942.1">
    <property type="nucleotide sequence ID" value="NZ_JYIJ01000017.1"/>
</dbReference>
<evidence type="ECO:0000313" key="4">
    <source>
        <dbReference type="EMBL" id="KWX09819.1"/>
    </source>
</evidence>
<dbReference type="PROSITE" id="PS00061">
    <property type="entry name" value="ADH_SHORT"/>
    <property type="match status" value="1"/>
</dbReference>
<dbReference type="EMBL" id="JYIJ01000017">
    <property type="protein sequence ID" value="KWX03427.1"/>
    <property type="molecule type" value="Genomic_DNA"/>
</dbReference>
<dbReference type="InterPro" id="IPR020904">
    <property type="entry name" value="Sc_DH/Rdtase_CS"/>
</dbReference>
<evidence type="ECO:0000313" key="6">
    <source>
        <dbReference type="Proteomes" id="UP000070659"/>
    </source>
</evidence>
<dbReference type="Pfam" id="PF13561">
    <property type="entry name" value="adh_short_C2"/>
    <property type="match status" value="1"/>
</dbReference>
<dbReference type="Gene3D" id="3.40.50.720">
    <property type="entry name" value="NAD(P)-binding Rossmann-like Domain"/>
    <property type="match status" value="1"/>
</dbReference>
<evidence type="ECO:0000256" key="2">
    <source>
        <dbReference type="ARBA" id="ARBA00023002"/>
    </source>
</evidence>
<evidence type="ECO:0000256" key="1">
    <source>
        <dbReference type="ARBA" id="ARBA00006484"/>
    </source>
</evidence>